<dbReference type="EMBL" id="JARPXR010000006">
    <property type="protein sequence ID" value="MDT2583693.1"/>
    <property type="molecule type" value="Genomic_DNA"/>
</dbReference>
<organism evidence="1 2">
    <name type="scientific">Lactococcus petauri</name>
    <dbReference type="NCBI Taxonomy" id="1940789"/>
    <lineage>
        <taxon>Bacteria</taxon>
        <taxon>Bacillati</taxon>
        <taxon>Bacillota</taxon>
        <taxon>Bacilli</taxon>
        <taxon>Lactobacillales</taxon>
        <taxon>Streptococcaceae</taxon>
        <taxon>Lactococcus</taxon>
    </lineage>
</organism>
<dbReference type="AlphaFoldDB" id="A0AAJ2IUX4"/>
<dbReference type="Proteomes" id="UP001262817">
    <property type="component" value="Unassembled WGS sequence"/>
</dbReference>
<evidence type="ECO:0000313" key="2">
    <source>
        <dbReference type="Proteomes" id="UP001262817"/>
    </source>
</evidence>
<comment type="caution">
    <text evidence="1">The sequence shown here is derived from an EMBL/GenBank/DDBJ whole genome shotgun (WGS) entry which is preliminary data.</text>
</comment>
<dbReference type="RefSeq" id="WP_270252586.1">
    <property type="nucleotide sequence ID" value="NZ_JARPXR010000006.1"/>
</dbReference>
<reference evidence="1" key="1">
    <citation type="submission" date="2023-03" db="EMBL/GenBank/DDBJ databases">
        <authorList>
            <person name="Shen W."/>
            <person name="Cai J."/>
        </authorList>
    </citation>
    <scope>NUCLEOTIDE SEQUENCE</scope>
    <source>
        <strain evidence="1">P86-2</strain>
    </source>
</reference>
<evidence type="ECO:0000313" key="1">
    <source>
        <dbReference type="EMBL" id="MDT2583693.1"/>
    </source>
</evidence>
<sequence>MYLKKVNGLEQKQLHIIMPFCSGVWYQKMNEDGTAKQNERGSKLYTCMIESELKLALENKEFTKVEN</sequence>
<name>A0AAJ2IUX4_9LACT</name>
<proteinExistence type="predicted"/>
<accession>A0AAJ2IUX4</accession>
<gene>
    <name evidence="1" type="ORF">P7D17_06155</name>
</gene>
<protein>
    <submittedName>
        <fullName evidence="1">Uncharacterized protein</fullName>
    </submittedName>
</protein>